<dbReference type="Gene3D" id="1.10.275.10">
    <property type="entry name" value="Fumarase/aspartase (N-terminal domain)"/>
    <property type="match status" value="1"/>
</dbReference>
<gene>
    <name evidence="2" type="ORF">BZG09_15365</name>
</gene>
<organism evidence="2 3">
    <name type="scientific">Salinivibrio kushneri</name>
    <dbReference type="NCBI Taxonomy" id="1908198"/>
    <lineage>
        <taxon>Bacteria</taxon>
        <taxon>Pseudomonadati</taxon>
        <taxon>Pseudomonadota</taxon>
        <taxon>Gammaproteobacteria</taxon>
        <taxon>Vibrionales</taxon>
        <taxon>Vibrionaceae</taxon>
        <taxon>Salinivibrio</taxon>
    </lineage>
</organism>
<dbReference type="InterPro" id="IPR024083">
    <property type="entry name" value="Fumarase/histidase_N"/>
</dbReference>
<dbReference type="InterPro" id="IPR008948">
    <property type="entry name" value="L-Aspartase-like"/>
</dbReference>
<dbReference type="Proteomes" id="UP000188726">
    <property type="component" value="Unassembled WGS sequence"/>
</dbReference>
<dbReference type="SUPFAM" id="SSF48557">
    <property type="entry name" value="L-aspartase-like"/>
    <property type="match status" value="1"/>
</dbReference>
<dbReference type="Gene3D" id="1.20.200.10">
    <property type="entry name" value="Fumarase/aspartase (Central domain)"/>
    <property type="match status" value="1"/>
</dbReference>
<dbReference type="EMBL" id="MUEO01000057">
    <property type="protein sequence ID" value="OOE41891.1"/>
    <property type="molecule type" value="Genomic_DNA"/>
</dbReference>
<name>A0AB36K2U0_9GAMM</name>
<comment type="caution">
    <text evidence="2">The sequence shown here is derived from an EMBL/GenBank/DDBJ whole genome shotgun (WGS) entry which is preliminary data.</text>
</comment>
<dbReference type="AlphaFoldDB" id="A0AB36K2U0"/>
<dbReference type="PANTHER" id="PTHR10362">
    <property type="entry name" value="HISTIDINE AMMONIA-LYASE"/>
    <property type="match status" value="1"/>
</dbReference>
<dbReference type="FunFam" id="1.10.275.10:FF:000005">
    <property type="entry name" value="Histidine ammonia-lyase"/>
    <property type="match status" value="1"/>
</dbReference>
<evidence type="ECO:0000313" key="2">
    <source>
        <dbReference type="EMBL" id="OOE41891.1"/>
    </source>
</evidence>
<reference evidence="2 3" key="1">
    <citation type="journal article" date="2017" name="Genome Announc.">
        <title>Draft Genome Sequences of Salinivibrio proteolyticus, Salinivibrio sharmensis, Salinivibrio siamensis, Salinivibrio costicola subsp. alcaliphilus, Salinivibrio costicola subsp. vallismortis, and 29 New Isolates Belonging to the Genus Salinivibrio.</title>
        <authorList>
            <person name="Lopez-Hermoso C."/>
            <person name="de la Haba R.R."/>
            <person name="Sanchez-Porro C."/>
            <person name="Bayliss S.C."/>
            <person name="Feil E.J."/>
            <person name="Ventosa A."/>
        </authorList>
    </citation>
    <scope>NUCLEOTIDE SEQUENCE [LARGE SCALE GENOMIC DNA]</scope>
    <source>
        <strain evidence="2 3">IC202</strain>
    </source>
</reference>
<dbReference type="CDD" id="cd00332">
    <property type="entry name" value="PAL-HAL"/>
    <property type="match status" value="1"/>
</dbReference>
<dbReference type="GO" id="GO:0016841">
    <property type="term" value="F:ammonia-lyase activity"/>
    <property type="evidence" value="ECO:0007669"/>
    <property type="project" value="UniProtKB-ARBA"/>
</dbReference>
<evidence type="ECO:0000313" key="3">
    <source>
        <dbReference type="Proteomes" id="UP000188726"/>
    </source>
</evidence>
<sequence length="522" mass="56813">MTMIVNDTPLRWQDIVDVARNHNQLALSAERWQGIEEAREAVETMADSGKAYYGINTGLGALCHVVLNPTQLEQLSWHTLMSHACGVGQPLSDEQVRAIMCCAVVNYSQGCSGISPWVVKALVYFLNHEVTPIVPSQGSVGYLSHMAHIGLALIGEGEVSYQGKVQPCAEAFQQIQYCPGRLGAKDGLSLVNGTPAMTGLACLALADSGLLAQWADVVGAMSFEALFGQLDAFDPAILARKNDPEAIEVGKTLRSLLAGSALLASKQGHHLQDALSLRAIPQVHGTCWRQWHHAVEQIENELNASTDNPLVIKEEDSYRVVSQANPHGEAVAQACDFLAIAISEWSAISERRSYRLVTPQANELPAFLSPESGVKSGMMIAQYSAASLAADNKRLAQPCVVDNYLTSGLQEDHLSFGDSAALKLTAALDNAFYILAIEYLLAAQAFDLIESEGFGFGTTRAWQQLREQVAFYDETRSLHVDIKRTYQIMREPGSIKTILEGASQSTGMSWRGHRDVLESRTQ</sequence>
<dbReference type="InterPro" id="IPR001106">
    <property type="entry name" value="Aromatic_Lyase"/>
</dbReference>
<dbReference type="Pfam" id="PF00221">
    <property type="entry name" value="Lyase_aromatic"/>
    <property type="match status" value="1"/>
</dbReference>
<accession>A0AB36K2U0</accession>
<protein>
    <submittedName>
        <fullName evidence="2">Histidine ammonia-lyase</fullName>
    </submittedName>
</protein>
<keyword evidence="1" id="KW-0456">Lyase</keyword>
<proteinExistence type="predicted"/>
<evidence type="ECO:0000256" key="1">
    <source>
        <dbReference type="ARBA" id="ARBA00023239"/>
    </source>
</evidence>